<dbReference type="PATRIC" id="fig|1003195.29.peg.5709"/>
<organism evidence="2 3">
    <name type="scientific">Streptantibioticus cattleyicolor (strain ATCC 35852 / DSM 46488 / JCM 4925 / NBRC 14057 / NRRL 8057)</name>
    <name type="common">Streptomyces cattleya</name>
    <dbReference type="NCBI Taxonomy" id="1003195"/>
    <lineage>
        <taxon>Bacteria</taxon>
        <taxon>Bacillati</taxon>
        <taxon>Actinomycetota</taxon>
        <taxon>Actinomycetes</taxon>
        <taxon>Kitasatosporales</taxon>
        <taxon>Streptomycetaceae</taxon>
        <taxon>Streptantibioticus</taxon>
    </lineage>
</organism>
<sequence length="58" mass="6261">MDGGGTGVDGRQERVGYGGGRCDALSVPGPRAPRRAQWPHPPVDRRTHVPYVVEGHSR</sequence>
<dbReference type="HOGENOM" id="CLU_2977207_0_0_11"/>
<dbReference type="KEGG" id="scy:SCATT_57270"/>
<keyword evidence="3" id="KW-1185">Reference proteome</keyword>
<dbReference type="STRING" id="1003195.SCATT_57270"/>
<dbReference type="AlphaFoldDB" id="G8WYG7"/>
<evidence type="ECO:0000313" key="2">
    <source>
        <dbReference type="EMBL" id="AEW98098.1"/>
    </source>
</evidence>
<dbReference type="Proteomes" id="UP000007842">
    <property type="component" value="Chromosome"/>
</dbReference>
<accession>G8WYG7</accession>
<evidence type="ECO:0000256" key="1">
    <source>
        <dbReference type="SAM" id="MobiDB-lite"/>
    </source>
</evidence>
<dbReference type="EMBL" id="CP003219">
    <property type="protein sequence ID" value="AEW98098.1"/>
    <property type="molecule type" value="Genomic_DNA"/>
</dbReference>
<protein>
    <submittedName>
        <fullName evidence="2">Uncharacterized protein</fullName>
    </submittedName>
</protein>
<gene>
    <name evidence="2" type="ordered locus">SCATT_57270</name>
</gene>
<evidence type="ECO:0000313" key="3">
    <source>
        <dbReference type="Proteomes" id="UP000007842"/>
    </source>
</evidence>
<name>G8WYG7_STREN</name>
<reference evidence="3" key="1">
    <citation type="submission" date="2011-12" db="EMBL/GenBank/DDBJ databases">
        <title>Complete genome sequence of Streptomyces cattleya strain DSM 46488.</title>
        <authorList>
            <person name="Ou H.-Y."/>
            <person name="Li P."/>
            <person name="Zhao C."/>
            <person name="O'Hagan D."/>
            <person name="Deng Z."/>
        </authorList>
    </citation>
    <scope>NUCLEOTIDE SEQUENCE [LARGE SCALE GENOMIC DNA]</scope>
    <source>
        <strain evidence="3">ATCC 35852 / DSM 46488 / JCM 4925 / NBRC 14057 / NRRL 8057</strain>
    </source>
</reference>
<proteinExistence type="predicted"/>
<feature type="region of interest" description="Disordered" evidence="1">
    <location>
        <begin position="1"/>
        <end position="58"/>
    </location>
</feature>